<comment type="similarity">
    <text evidence="2 7">Belongs to the XK family.</text>
</comment>
<name>A0A921YRM3_MANSE</name>
<gene>
    <name evidence="8" type="ORF">O3G_MSEX002950</name>
</gene>
<evidence type="ECO:0000256" key="3">
    <source>
        <dbReference type="ARBA" id="ARBA00022475"/>
    </source>
</evidence>
<feature type="transmembrane region" description="Helical" evidence="7">
    <location>
        <begin position="386"/>
        <end position="405"/>
    </location>
</feature>
<accession>A0A921YRM3</accession>
<keyword evidence="4 7" id="KW-0812">Transmembrane</keyword>
<dbReference type="GO" id="GO:0005886">
    <property type="term" value="C:plasma membrane"/>
    <property type="evidence" value="ECO:0007669"/>
    <property type="project" value="UniProtKB-SubCell"/>
</dbReference>
<dbReference type="AlphaFoldDB" id="A0A921YRM3"/>
<comment type="subcellular location">
    <subcellularLocation>
        <location evidence="1">Cell membrane</location>
        <topology evidence="1">Multi-pass membrane protein</topology>
    </subcellularLocation>
    <subcellularLocation>
        <location evidence="7">Membrane</location>
        <topology evidence="7">Multi-pass membrane protein</topology>
    </subcellularLocation>
</comment>
<comment type="caution">
    <text evidence="8">The sequence shown here is derived from an EMBL/GenBank/DDBJ whole genome shotgun (WGS) entry which is preliminary data.</text>
</comment>
<sequence>MTTFSQQCKDNIFQSIDKNNYLATESFNVAKDLFNQGRTNYISLKNKSLQTIDTFLDLVYIMNDQMAKELRSSVLKFYKIKYFRDFTNFMITMEEIIDMVEHCLVDPVEKLEQIRAQFHSVIKNFEDVRNFDTVTKCHKELPDEVAAAHCLLHQAVLFNETMQESLVTIVEIKTRQHARDMNSSLYNVKTCIDDFVPKFFDQLLLDAYTNKCGYLRVVNASITDLIKDKWRSNETLFPEKWSPLVNLLKEKYSLDKQQDSLSNEFTKRKWLRIFILVLQMAPILRSIDALIYAFKSRQAERNKDPATQHTYYRLMLKEDSDAALLRIFECFLEAAPQQVLQTSLLLRGNDELVVHQMLSICSSIGGMGWCLAAYQRAIRFAQQDKANMTWCGSVLQTIWHFLVSYEPTKLSVYFIPVLVLCLVPYALGLGFMLVYYGFFHPKVKINDFVFTVNNPLTAVS</sequence>
<dbReference type="PANTHER" id="PTHR16024">
    <property type="entry name" value="XK-RELATED PROTEIN"/>
    <property type="match status" value="1"/>
</dbReference>
<evidence type="ECO:0000256" key="1">
    <source>
        <dbReference type="ARBA" id="ARBA00004651"/>
    </source>
</evidence>
<feature type="transmembrane region" description="Helical" evidence="7">
    <location>
        <begin position="353"/>
        <end position="374"/>
    </location>
</feature>
<dbReference type="GO" id="GO:1902742">
    <property type="term" value="P:apoptotic process involved in development"/>
    <property type="evidence" value="ECO:0007669"/>
    <property type="project" value="TreeGrafter"/>
</dbReference>
<reference evidence="8" key="2">
    <citation type="submission" date="2020-12" db="EMBL/GenBank/DDBJ databases">
        <authorList>
            <person name="Kanost M."/>
        </authorList>
    </citation>
    <scope>NUCLEOTIDE SEQUENCE</scope>
</reference>
<dbReference type="GO" id="GO:0070782">
    <property type="term" value="P:phosphatidylserine exposure on apoptotic cell surface"/>
    <property type="evidence" value="ECO:0007669"/>
    <property type="project" value="TreeGrafter"/>
</dbReference>
<evidence type="ECO:0000256" key="5">
    <source>
        <dbReference type="ARBA" id="ARBA00022989"/>
    </source>
</evidence>
<feature type="transmembrane region" description="Helical" evidence="7">
    <location>
        <begin position="411"/>
        <end position="438"/>
    </location>
</feature>
<keyword evidence="6 7" id="KW-0472">Membrane</keyword>
<evidence type="ECO:0000256" key="6">
    <source>
        <dbReference type="ARBA" id="ARBA00023136"/>
    </source>
</evidence>
<keyword evidence="3" id="KW-1003">Cell membrane</keyword>
<keyword evidence="9" id="KW-1185">Reference proteome</keyword>
<dbReference type="InterPro" id="IPR018629">
    <property type="entry name" value="XK-rel"/>
</dbReference>
<organism evidence="8 9">
    <name type="scientific">Manduca sexta</name>
    <name type="common">Tobacco hawkmoth</name>
    <name type="synonym">Tobacco hornworm</name>
    <dbReference type="NCBI Taxonomy" id="7130"/>
    <lineage>
        <taxon>Eukaryota</taxon>
        <taxon>Metazoa</taxon>
        <taxon>Ecdysozoa</taxon>
        <taxon>Arthropoda</taxon>
        <taxon>Hexapoda</taxon>
        <taxon>Insecta</taxon>
        <taxon>Pterygota</taxon>
        <taxon>Neoptera</taxon>
        <taxon>Endopterygota</taxon>
        <taxon>Lepidoptera</taxon>
        <taxon>Glossata</taxon>
        <taxon>Ditrysia</taxon>
        <taxon>Bombycoidea</taxon>
        <taxon>Sphingidae</taxon>
        <taxon>Sphinginae</taxon>
        <taxon>Sphingini</taxon>
        <taxon>Manduca</taxon>
    </lineage>
</organism>
<dbReference type="Proteomes" id="UP000791440">
    <property type="component" value="Unassembled WGS sequence"/>
</dbReference>
<reference evidence="8" key="1">
    <citation type="journal article" date="2016" name="Insect Biochem. Mol. Biol.">
        <title>Multifaceted biological insights from a draft genome sequence of the tobacco hornworm moth, Manduca sexta.</title>
        <authorList>
            <person name="Kanost M.R."/>
            <person name="Arrese E.L."/>
            <person name="Cao X."/>
            <person name="Chen Y.R."/>
            <person name="Chellapilla S."/>
            <person name="Goldsmith M.R."/>
            <person name="Grosse-Wilde E."/>
            <person name="Heckel D.G."/>
            <person name="Herndon N."/>
            <person name="Jiang H."/>
            <person name="Papanicolaou A."/>
            <person name="Qu J."/>
            <person name="Soulages J.L."/>
            <person name="Vogel H."/>
            <person name="Walters J."/>
            <person name="Waterhouse R.M."/>
            <person name="Ahn S.J."/>
            <person name="Almeida F.C."/>
            <person name="An C."/>
            <person name="Aqrawi P."/>
            <person name="Bretschneider A."/>
            <person name="Bryant W.B."/>
            <person name="Bucks S."/>
            <person name="Chao H."/>
            <person name="Chevignon G."/>
            <person name="Christen J.M."/>
            <person name="Clarke D.F."/>
            <person name="Dittmer N.T."/>
            <person name="Ferguson L.C.F."/>
            <person name="Garavelou S."/>
            <person name="Gordon K.H.J."/>
            <person name="Gunaratna R.T."/>
            <person name="Han Y."/>
            <person name="Hauser F."/>
            <person name="He Y."/>
            <person name="Heidel-Fischer H."/>
            <person name="Hirsh A."/>
            <person name="Hu Y."/>
            <person name="Jiang H."/>
            <person name="Kalra D."/>
            <person name="Klinner C."/>
            <person name="Konig C."/>
            <person name="Kovar C."/>
            <person name="Kroll A.R."/>
            <person name="Kuwar S.S."/>
            <person name="Lee S.L."/>
            <person name="Lehman R."/>
            <person name="Li K."/>
            <person name="Li Z."/>
            <person name="Liang H."/>
            <person name="Lovelace S."/>
            <person name="Lu Z."/>
            <person name="Mansfield J.H."/>
            <person name="McCulloch K.J."/>
            <person name="Mathew T."/>
            <person name="Morton B."/>
            <person name="Muzny D.M."/>
            <person name="Neunemann D."/>
            <person name="Ongeri F."/>
            <person name="Pauchet Y."/>
            <person name="Pu L.L."/>
            <person name="Pyrousis I."/>
            <person name="Rao X.J."/>
            <person name="Redding A."/>
            <person name="Roesel C."/>
            <person name="Sanchez-Gracia A."/>
            <person name="Schaack S."/>
            <person name="Shukla A."/>
            <person name="Tetreau G."/>
            <person name="Wang Y."/>
            <person name="Xiong G.H."/>
            <person name="Traut W."/>
            <person name="Walsh T.K."/>
            <person name="Worley K.C."/>
            <person name="Wu D."/>
            <person name="Wu W."/>
            <person name="Wu Y.Q."/>
            <person name="Zhang X."/>
            <person name="Zou Z."/>
            <person name="Zucker H."/>
            <person name="Briscoe A.D."/>
            <person name="Burmester T."/>
            <person name="Clem R.J."/>
            <person name="Feyereisen R."/>
            <person name="Grimmelikhuijzen C.J.P."/>
            <person name="Hamodrakas S.J."/>
            <person name="Hansson B.S."/>
            <person name="Huguet E."/>
            <person name="Jermiin L.S."/>
            <person name="Lan Q."/>
            <person name="Lehman H.K."/>
            <person name="Lorenzen M."/>
            <person name="Merzendorfer H."/>
            <person name="Michalopoulos I."/>
            <person name="Morton D.B."/>
            <person name="Muthukrishnan S."/>
            <person name="Oakeshott J.G."/>
            <person name="Palmer W."/>
            <person name="Park Y."/>
            <person name="Passarelli A.L."/>
            <person name="Rozas J."/>
            <person name="Schwartz L.M."/>
            <person name="Smith W."/>
            <person name="Southgate A."/>
            <person name="Vilcinskas A."/>
            <person name="Vogt R."/>
            <person name="Wang P."/>
            <person name="Werren J."/>
            <person name="Yu X.Q."/>
            <person name="Zhou J.J."/>
            <person name="Brown S.J."/>
            <person name="Scherer S.E."/>
            <person name="Richards S."/>
            <person name="Blissard G.W."/>
        </authorList>
    </citation>
    <scope>NUCLEOTIDE SEQUENCE</scope>
</reference>
<proteinExistence type="inferred from homology"/>
<dbReference type="EMBL" id="JH668304">
    <property type="protein sequence ID" value="KAG6443664.1"/>
    <property type="molecule type" value="Genomic_DNA"/>
</dbReference>
<evidence type="ECO:0000256" key="7">
    <source>
        <dbReference type="RuleBase" id="RU910716"/>
    </source>
</evidence>
<protein>
    <recommendedName>
        <fullName evidence="7">XK-related protein</fullName>
    </recommendedName>
</protein>
<evidence type="ECO:0000313" key="9">
    <source>
        <dbReference type="Proteomes" id="UP000791440"/>
    </source>
</evidence>
<evidence type="ECO:0000256" key="4">
    <source>
        <dbReference type="ARBA" id="ARBA00022692"/>
    </source>
</evidence>
<evidence type="ECO:0000313" key="8">
    <source>
        <dbReference type="EMBL" id="KAG6443664.1"/>
    </source>
</evidence>
<keyword evidence="5 7" id="KW-1133">Transmembrane helix</keyword>
<dbReference type="InterPro" id="IPR050895">
    <property type="entry name" value="XK-related_scramblase"/>
</dbReference>
<evidence type="ECO:0000256" key="2">
    <source>
        <dbReference type="ARBA" id="ARBA00008789"/>
    </source>
</evidence>
<dbReference type="Pfam" id="PF09815">
    <property type="entry name" value="XK-related"/>
    <property type="match status" value="1"/>
</dbReference>
<dbReference type="GO" id="GO:0043652">
    <property type="term" value="P:engulfment of apoptotic cell"/>
    <property type="evidence" value="ECO:0007669"/>
    <property type="project" value="TreeGrafter"/>
</dbReference>
<dbReference type="PANTHER" id="PTHR16024:SF6">
    <property type="entry name" value="XK-RELATED PROTEIN"/>
    <property type="match status" value="1"/>
</dbReference>